<dbReference type="GO" id="GO:0045087">
    <property type="term" value="P:innate immune response"/>
    <property type="evidence" value="ECO:0007669"/>
    <property type="project" value="TreeGrafter"/>
</dbReference>
<evidence type="ECO:0000313" key="2">
    <source>
        <dbReference type="EMBL" id="PIC29484.1"/>
    </source>
</evidence>
<comment type="caution">
    <text evidence="2">The sequence shown here is derived from an EMBL/GenBank/DDBJ whole genome shotgun (WGS) entry which is preliminary data.</text>
</comment>
<proteinExistence type="predicted"/>
<name>A0A2G5TQD5_9PELO</name>
<evidence type="ECO:0000313" key="3">
    <source>
        <dbReference type="Proteomes" id="UP000230233"/>
    </source>
</evidence>
<dbReference type="Proteomes" id="UP000230233">
    <property type="component" value="Chromosome V"/>
</dbReference>
<evidence type="ECO:0000259" key="1">
    <source>
        <dbReference type="Pfam" id="PF01827"/>
    </source>
</evidence>
<dbReference type="InterPro" id="IPR002900">
    <property type="entry name" value="DUF38/FTH_CAE_spp"/>
</dbReference>
<accession>A0A2G5TQD5</accession>
<organism evidence="2 3">
    <name type="scientific">Caenorhabditis nigoni</name>
    <dbReference type="NCBI Taxonomy" id="1611254"/>
    <lineage>
        <taxon>Eukaryota</taxon>
        <taxon>Metazoa</taxon>
        <taxon>Ecdysozoa</taxon>
        <taxon>Nematoda</taxon>
        <taxon>Chromadorea</taxon>
        <taxon>Rhabditida</taxon>
        <taxon>Rhabditina</taxon>
        <taxon>Rhabditomorpha</taxon>
        <taxon>Rhabditoidea</taxon>
        <taxon>Rhabditidae</taxon>
        <taxon>Peloderinae</taxon>
        <taxon>Caenorhabditis</taxon>
    </lineage>
</organism>
<protein>
    <recommendedName>
        <fullName evidence="1">DUF38 domain-containing protein</fullName>
    </recommendedName>
</protein>
<sequence>MPTQFHAPSLVNQILDSFWEFENHQSIYSEISMVYIEVTSREVGLKFICGNVNFSISYFPKDTGTVIKCFSNEKTLENQNFLDIAFQDLKFIFAIQKCPIPNFDLRFEESDSSDFVGNSLNILIANLESTILKTEHFLMDLDNQIDALKILPFIDPGFIEKITFINRIKSDDKKVLKIEKIEKLEQWGRAKSVDVIGFR</sequence>
<dbReference type="InterPro" id="IPR040161">
    <property type="entry name" value="FB224"/>
</dbReference>
<dbReference type="PANTHER" id="PTHR23015:SF4">
    <property type="entry name" value="DUF38 DOMAIN-CONTAINING PROTEIN-RELATED"/>
    <property type="match status" value="1"/>
</dbReference>
<dbReference type="Pfam" id="PF01827">
    <property type="entry name" value="FTH"/>
    <property type="match status" value="1"/>
</dbReference>
<dbReference type="PANTHER" id="PTHR23015">
    <property type="entry name" value="UNCHARACTERIZED C.ELEGANS PROTEIN"/>
    <property type="match status" value="1"/>
</dbReference>
<feature type="domain" description="DUF38" evidence="1">
    <location>
        <begin position="126"/>
        <end position="196"/>
    </location>
</feature>
<gene>
    <name evidence="2" type="primary">Cnig_chr_V.g21043</name>
    <name evidence="2" type="ORF">B9Z55_021043</name>
</gene>
<reference evidence="3" key="1">
    <citation type="submission" date="2017-10" db="EMBL/GenBank/DDBJ databases">
        <title>Rapid genome shrinkage in a self-fertile nematode reveals novel sperm competition proteins.</title>
        <authorList>
            <person name="Yin D."/>
            <person name="Schwarz E.M."/>
            <person name="Thomas C.G."/>
            <person name="Felde R.L."/>
            <person name="Korf I.F."/>
            <person name="Cutter A.D."/>
            <person name="Schartner C.M."/>
            <person name="Ralston E.J."/>
            <person name="Meyer B.J."/>
            <person name="Haag E.S."/>
        </authorList>
    </citation>
    <scope>NUCLEOTIDE SEQUENCE [LARGE SCALE GENOMIC DNA]</scope>
    <source>
        <strain evidence="3">JU1422</strain>
    </source>
</reference>
<dbReference type="OrthoDB" id="10361450at2759"/>
<dbReference type="EMBL" id="PDUG01000005">
    <property type="protein sequence ID" value="PIC29484.1"/>
    <property type="molecule type" value="Genomic_DNA"/>
</dbReference>
<dbReference type="AlphaFoldDB" id="A0A2G5TQD5"/>
<keyword evidence="3" id="KW-1185">Reference proteome</keyword>